<dbReference type="EMBL" id="GL834025">
    <property type="protein sequence ID" value="EGB01907.1"/>
    <property type="molecule type" value="Genomic_DNA"/>
</dbReference>
<gene>
    <name evidence="9" type="ORF">AURANDRAFT_69378</name>
</gene>
<evidence type="ECO:0000256" key="6">
    <source>
        <dbReference type="ARBA" id="ARBA00023136"/>
    </source>
</evidence>
<dbReference type="InterPro" id="IPR029020">
    <property type="entry name" value="Ammonium/urea_transptr"/>
</dbReference>
<dbReference type="Proteomes" id="UP000002729">
    <property type="component" value="Unassembled WGS sequence"/>
</dbReference>
<accession>F0YSK2</accession>
<dbReference type="KEGG" id="aaf:AURANDRAFT_69378"/>
<sequence>MHDTAAYRQRAFYAFLASMSSFSVTILVVCLSNFPGRLGELVVLCGLGTVGCWHRDVGHLLEAATPIFTDPKGSDTGQAALAEDHRHDVPVWRPSSSLNGVLAANLRAATTLLRRGISPISPRGARGLAQKSSWQDAALASATQSIKGVGQVVFLDKPAQGNVVLAGLAYGDPALAVLAAVGGASATSAARLLDVDRGSVDAGLCSYNGVLVGCAFAAFLPGA</sequence>
<proteinExistence type="inferred from homology"/>
<keyword evidence="4 8" id="KW-0812">Transmembrane</keyword>
<dbReference type="AlphaFoldDB" id="F0YSK2"/>
<dbReference type="GO" id="GO:0005886">
    <property type="term" value="C:plasma membrane"/>
    <property type="evidence" value="ECO:0007669"/>
    <property type="project" value="UniProtKB-SubCell"/>
</dbReference>
<comment type="catalytic activity">
    <reaction evidence="7">
        <text>urea(in) = urea(out)</text>
        <dbReference type="Rhea" id="RHEA:32799"/>
        <dbReference type="ChEBI" id="CHEBI:16199"/>
    </reaction>
</comment>
<dbReference type="InParanoid" id="F0YSK2"/>
<name>F0YSK2_AURAN</name>
<evidence type="ECO:0000256" key="2">
    <source>
        <dbReference type="ARBA" id="ARBA00005914"/>
    </source>
</evidence>
<evidence type="ECO:0000313" key="9">
    <source>
        <dbReference type="EMBL" id="EGB01907.1"/>
    </source>
</evidence>
<evidence type="ECO:0000256" key="1">
    <source>
        <dbReference type="ARBA" id="ARBA00004651"/>
    </source>
</evidence>
<dbReference type="PANTHER" id="PTHR10464:SF4">
    <property type="entry name" value="UREA TRANSPORTER"/>
    <property type="match status" value="1"/>
</dbReference>
<dbReference type="InterPro" id="IPR004937">
    <property type="entry name" value="Urea_transporter"/>
</dbReference>
<evidence type="ECO:0000256" key="7">
    <source>
        <dbReference type="ARBA" id="ARBA00033993"/>
    </source>
</evidence>
<feature type="transmembrane region" description="Helical" evidence="8">
    <location>
        <begin position="12"/>
        <end position="34"/>
    </location>
</feature>
<evidence type="ECO:0000256" key="3">
    <source>
        <dbReference type="ARBA" id="ARBA00022475"/>
    </source>
</evidence>
<dbReference type="Gene3D" id="1.10.3430.10">
    <property type="entry name" value="Ammonium transporter AmtB like domains"/>
    <property type="match status" value="1"/>
</dbReference>
<organism evidence="10">
    <name type="scientific">Aureococcus anophagefferens</name>
    <name type="common">Harmful bloom alga</name>
    <dbReference type="NCBI Taxonomy" id="44056"/>
    <lineage>
        <taxon>Eukaryota</taxon>
        <taxon>Sar</taxon>
        <taxon>Stramenopiles</taxon>
        <taxon>Ochrophyta</taxon>
        <taxon>Pelagophyceae</taxon>
        <taxon>Pelagomonadales</taxon>
        <taxon>Pelagomonadaceae</taxon>
        <taxon>Aureococcus</taxon>
    </lineage>
</organism>
<evidence type="ECO:0000256" key="8">
    <source>
        <dbReference type="SAM" id="Phobius"/>
    </source>
</evidence>
<dbReference type="GO" id="GO:0015204">
    <property type="term" value="F:urea transmembrane transporter activity"/>
    <property type="evidence" value="ECO:0007669"/>
    <property type="project" value="InterPro"/>
</dbReference>
<comment type="similarity">
    <text evidence="2">Belongs to the urea transporter family.</text>
</comment>
<dbReference type="RefSeq" id="XP_009043394.1">
    <property type="nucleotide sequence ID" value="XM_009045146.1"/>
</dbReference>
<evidence type="ECO:0000313" key="10">
    <source>
        <dbReference type="Proteomes" id="UP000002729"/>
    </source>
</evidence>
<dbReference type="PANTHER" id="PTHR10464">
    <property type="entry name" value="UREA TRANSPORTER"/>
    <property type="match status" value="1"/>
</dbReference>
<reference evidence="9 10" key="1">
    <citation type="journal article" date="2011" name="Proc. Natl. Acad. Sci. U.S.A.">
        <title>Niche of harmful alga Aureococcus anophagefferens revealed through ecogenomics.</title>
        <authorList>
            <person name="Gobler C.J."/>
            <person name="Berry D.L."/>
            <person name="Dyhrman S.T."/>
            <person name="Wilhelm S.W."/>
            <person name="Salamov A."/>
            <person name="Lobanov A.V."/>
            <person name="Zhang Y."/>
            <person name="Collier J.L."/>
            <person name="Wurch L.L."/>
            <person name="Kustka A.B."/>
            <person name="Dill B.D."/>
            <person name="Shah M."/>
            <person name="VerBerkmoes N.C."/>
            <person name="Kuo A."/>
            <person name="Terry A."/>
            <person name="Pangilinan J."/>
            <person name="Lindquist E.A."/>
            <person name="Lucas S."/>
            <person name="Paulsen I.T."/>
            <person name="Hattenrath-Lehmann T.K."/>
            <person name="Talmage S.C."/>
            <person name="Walker E.A."/>
            <person name="Koch F."/>
            <person name="Burson A.M."/>
            <person name="Marcoval M.A."/>
            <person name="Tang Y.Z."/>
            <person name="Lecleir G.R."/>
            <person name="Coyne K.J."/>
            <person name="Berg G.M."/>
            <person name="Bertrand E.M."/>
            <person name="Saito M.A."/>
            <person name="Gladyshev V.N."/>
            <person name="Grigoriev I.V."/>
        </authorList>
    </citation>
    <scope>NUCLEOTIDE SEQUENCE [LARGE SCALE GENOMIC DNA]</scope>
    <source>
        <strain evidence="10">CCMP 1984</strain>
    </source>
</reference>
<protein>
    <submittedName>
        <fullName evidence="9">Uncharacterized protein</fullName>
    </submittedName>
</protein>
<keyword evidence="10" id="KW-1185">Reference proteome</keyword>
<dbReference type="OrthoDB" id="426293at2759"/>
<keyword evidence="3" id="KW-1003">Cell membrane</keyword>
<evidence type="ECO:0000256" key="5">
    <source>
        <dbReference type="ARBA" id="ARBA00022989"/>
    </source>
</evidence>
<evidence type="ECO:0000256" key="4">
    <source>
        <dbReference type="ARBA" id="ARBA00022692"/>
    </source>
</evidence>
<keyword evidence="6 8" id="KW-0472">Membrane</keyword>
<feature type="non-terminal residue" evidence="9">
    <location>
        <position position="223"/>
    </location>
</feature>
<keyword evidence="5 8" id="KW-1133">Transmembrane helix</keyword>
<comment type="subcellular location">
    <subcellularLocation>
        <location evidence="1">Cell membrane</location>
        <topology evidence="1">Multi-pass membrane protein</topology>
    </subcellularLocation>
</comment>
<dbReference type="Pfam" id="PF03253">
    <property type="entry name" value="UT"/>
    <property type="match status" value="1"/>
</dbReference>
<dbReference type="GeneID" id="20227459"/>